<feature type="compositionally biased region" description="Basic and acidic residues" evidence="1">
    <location>
        <begin position="231"/>
        <end position="241"/>
    </location>
</feature>
<feature type="compositionally biased region" description="Pro residues" evidence="1">
    <location>
        <begin position="248"/>
        <end position="271"/>
    </location>
</feature>
<protein>
    <submittedName>
        <fullName evidence="2">Predicted protein</fullName>
    </submittedName>
</protein>
<dbReference type="Gene3D" id="4.10.60.10">
    <property type="entry name" value="Zinc finger, CCHC-type"/>
    <property type="match status" value="1"/>
</dbReference>
<dbReference type="HOGENOM" id="CLU_1019651_0_0_1"/>
<sequence length="311" mass="35305">MYASLFNSESFLTATLFIECLVQKEEHVCTLIKTCHDDPTLSLNLHLILEAIATEKRLEGKLRYKDENVLSLHHMVTTAIAAAIRHGILNTIRDCDKLPAVPDYIPSHFAGRGIIQYFEKFDAEIHAYGKKFPTSPHITTYHPYQRTPTPRCSKCKRLGHIRKNCSDYQCRGCLWWGPGHTTPNCETKKKSDKAWEWEKNMKPAGYDTTTGTQMWKERIYNWTGIPILRNEDWNTPRKQPEFVDLTSPSPPSSPPFSPSMPPLAPPTPPSSPLYNPYSPTTHPSPLFDLEDLVSDFDSITSSSDNIGDIEV</sequence>
<proteinExistence type="predicted"/>
<keyword evidence="3" id="KW-1185">Reference proteome</keyword>
<evidence type="ECO:0000256" key="1">
    <source>
        <dbReference type="SAM" id="MobiDB-lite"/>
    </source>
</evidence>
<dbReference type="RefSeq" id="XP_001878004.1">
    <property type="nucleotide sequence ID" value="XM_001877969.1"/>
</dbReference>
<gene>
    <name evidence="2" type="ORF">LACBIDRAFT_324546</name>
</gene>
<evidence type="ECO:0000313" key="3">
    <source>
        <dbReference type="Proteomes" id="UP000001194"/>
    </source>
</evidence>
<dbReference type="KEGG" id="lbc:LACBIDRAFT_324546"/>
<name>B0D290_LACBS</name>
<organism evidence="3">
    <name type="scientific">Laccaria bicolor (strain S238N-H82 / ATCC MYA-4686)</name>
    <name type="common">Bicoloured deceiver</name>
    <name type="synonym">Laccaria laccata var. bicolor</name>
    <dbReference type="NCBI Taxonomy" id="486041"/>
    <lineage>
        <taxon>Eukaryota</taxon>
        <taxon>Fungi</taxon>
        <taxon>Dikarya</taxon>
        <taxon>Basidiomycota</taxon>
        <taxon>Agaricomycotina</taxon>
        <taxon>Agaricomycetes</taxon>
        <taxon>Agaricomycetidae</taxon>
        <taxon>Agaricales</taxon>
        <taxon>Agaricineae</taxon>
        <taxon>Hydnangiaceae</taxon>
        <taxon>Laccaria</taxon>
    </lineage>
</organism>
<dbReference type="EMBL" id="DS547096">
    <property type="protein sequence ID" value="EDR10703.1"/>
    <property type="molecule type" value="Genomic_DNA"/>
</dbReference>
<feature type="region of interest" description="Disordered" evidence="1">
    <location>
        <begin position="231"/>
        <end position="288"/>
    </location>
</feature>
<dbReference type="Proteomes" id="UP000001194">
    <property type="component" value="Unassembled WGS sequence"/>
</dbReference>
<dbReference type="AlphaFoldDB" id="B0D290"/>
<accession>B0D290</accession>
<reference evidence="2 3" key="1">
    <citation type="journal article" date="2008" name="Nature">
        <title>The genome of Laccaria bicolor provides insights into mycorrhizal symbiosis.</title>
        <authorList>
            <person name="Martin F."/>
            <person name="Aerts A."/>
            <person name="Ahren D."/>
            <person name="Brun A."/>
            <person name="Danchin E.G.J."/>
            <person name="Duchaussoy F."/>
            <person name="Gibon J."/>
            <person name="Kohler A."/>
            <person name="Lindquist E."/>
            <person name="Pereda V."/>
            <person name="Salamov A."/>
            <person name="Shapiro H.J."/>
            <person name="Wuyts J."/>
            <person name="Blaudez D."/>
            <person name="Buee M."/>
            <person name="Brokstein P."/>
            <person name="Canbaeck B."/>
            <person name="Cohen D."/>
            <person name="Courty P.E."/>
            <person name="Coutinho P.M."/>
            <person name="Delaruelle C."/>
            <person name="Detter J.C."/>
            <person name="Deveau A."/>
            <person name="DiFazio S."/>
            <person name="Duplessis S."/>
            <person name="Fraissinet-Tachet L."/>
            <person name="Lucic E."/>
            <person name="Frey-Klett P."/>
            <person name="Fourrey C."/>
            <person name="Feussner I."/>
            <person name="Gay G."/>
            <person name="Grimwood J."/>
            <person name="Hoegger P.J."/>
            <person name="Jain P."/>
            <person name="Kilaru S."/>
            <person name="Labbe J."/>
            <person name="Lin Y.C."/>
            <person name="Legue V."/>
            <person name="Le Tacon F."/>
            <person name="Marmeisse R."/>
            <person name="Melayah D."/>
            <person name="Montanini B."/>
            <person name="Muratet M."/>
            <person name="Nehls U."/>
            <person name="Niculita-Hirzel H."/>
            <person name="Oudot-Le Secq M.P."/>
            <person name="Peter M."/>
            <person name="Quesneville H."/>
            <person name="Rajashekar B."/>
            <person name="Reich M."/>
            <person name="Rouhier N."/>
            <person name="Schmutz J."/>
            <person name="Yin T."/>
            <person name="Chalot M."/>
            <person name="Henrissat B."/>
            <person name="Kuees U."/>
            <person name="Lucas S."/>
            <person name="Van de Peer Y."/>
            <person name="Podila G.K."/>
            <person name="Polle A."/>
            <person name="Pukkila P.J."/>
            <person name="Richardson P.M."/>
            <person name="Rouze P."/>
            <person name="Sanders I.R."/>
            <person name="Stajich J.E."/>
            <person name="Tunlid A."/>
            <person name="Tuskan G."/>
            <person name="Grigoriev I.V."/>
        </authorList>
    </citation>
    <scope>NUCLEOTIDE SEQUENCE [LARGE SCALE GENOMIC DNA]</scope>
    <source>
        <strain evidence="3">S238N-H82 / ATCC MYA-4686</strain>
    </source>
</reference>
<dbReference type="InParanoid" id="B0D290"/>
<dbReference type="GeneID" id="6073706"/>
<dbReference type="OrthoDB" id="3086148at2759"/>
<evidence type="ECO:0000313" key="2">
    <source>
        <dbReference type="EMBL" id="EDR10703.1"/>
    </source>
</evidence>